<evidence type="ECO:0000256" key="5">
    <source>
        <dbReference type="ARBA" id="ARBA00022679"/>
    </source>
</evidence>
<comment type="similarity">
    <text evidence="3 11">Belongs to the NadD family.</text>
</comment>
<keyword evidence="14" id="KW-1185">Reference proteome</keyword>
<keyword evidence="8 11" id="KW-0067">ATP-binding</keyword>
<comment type="caution">
    <text evidence="13">The sequence shown here is derived from an EMBL/GenBank/DDBJ whole genome shotgun (WGS) entry which is preliminary data.</text>
</comment>
<evidence type="ECO:0000256" key="7">
    <source>
        <dbReference type="ARBA" id="ARBA00022741"/>
    </source>
</evidence>
<dbReference type="EMBL" id="NXLW01000005">
    <property type="protein sequence ID" value="RDU72708.1"/>
    <property type="molecule type" value="Genomic_DNA"/>
</dbReference>
<dbReference type="InterPro" id="IPR005248">
    <property type="entry name" value="NadD/NMNAT"/>
</dbReference>
<keyword evidence="6 11" id="KW-0548">Nucleotidyltransferase</keyword>
<dbReference type="HAMAP" id="MF_00244">
    <property type="entry name" value="NaMN_adenylyltr"/>
    <property type="match status" value="1"/>
</dbReference>
<evidence type="ECO:0000256" key="4">
    <source>
        <dbReference type="ARBA" id="ARBA00022642"/>
    </source>
</evidence>
<feature type="domain" description="Cytidyltransferase-like" evidence="12">
    <location>
        <begin position="5"/>
        <end position="172"/>
    </location>
</feature>
<dbReference type="GO" id="GO:0005524">
    <property type="term" value="F:ATP binding"/>
    <property type="evidence" value="ECO:0007669"/>
    <property type="project" value="UniProtKB-KW"/>
</dbReference>
<dbReference type="AlphaFoldDB" id="A0A3D8J5I5"/>
<dbReference type="Pfam" id="PF01467">
    <property type="entry name" value="CTP_transf_like"/>
    <property type="match status" value="1"/>
</dbReference>
<keyword evidence="4 11" id="KW-0662">Pyridine nucleotide biosynthesis</keyword>
<evidence type="ECO:0000256" key="2">
    <source>
        <dbReference type="ARBA" id="ARBA00005019"/>
    </source>
</evidence>
<evidence type="ECO:0000259" key="12">
    <source>
        <dbReference type="Pfam" id="PF01467"/>
    </source>
</evidence>
<dbReference type="Proteomes" id="UP000256424">
    <property type="component" value="Unassembled WGS sequence"/>
</dbReference>
<evidence type="ECO:0000256" key="1">
    <source>
        <dbReference type="ARBA" id="ARBA00002324"/>
    </source>
</evidence>
<evidence type="ECO:0000313" key="13">
    <source>
        <dbReference type="EMBL" id="RDU72708.1"/>
    </source>
</evidence>
<evidence type="ECO:0000256" key="10">
    <source>
        <dbReference type="ARBA" id="ARBA00048721"/>
    </source>
</evidence>
<dbReference type="PANTHER" id="PTHR39321:SF3">
    <property type="entry name" value="PHOSPHOPANTETHEINE ADENYLYLTRANSFERASE"/>
    <property type="match status" value="1"/>
</dbReference>
<keyword evidence="7 11" id="KW-0547">Nucleotide-binding</keyword>
<accession>A0A3D8J5I5</accession>
<dbReference type="NCBIfam" id="TIGR00125">
    <property type="entry name" value="cyt_tran_rel"/>
    <property type="match status" value="1"/>
</dbReference>
<evidence type="ECO:0000256" key="8">
    <source>
        <dbReference type="ARBA" id="ARBA00022840"/>
    </source>
</evidence>
<comment type="catalytic activity">
    <reaction evidence="10 11">
        <text>nicotinate beta-D-ribonucleotide + ATP + H(+) = deamido-NAD(+) + diphosphate</text>
        <dbReference type="Rhea" id="RHEA:22860"/>
        <dbReference type="ChEBI" id="CHEBI:15378"/>
        <dbReference type="ChEBI" id="CHEBI:30616"/>
        <dbReference type="ChEBI" id="CHEBI:33019"/>
        <dbReference type="ChEBI" id="CHEBI:57502"/>
        <dbReference type="ChEBI" id="CHEBI:58437"/>
        <dbReference type="EC" id="2.7.7.18"/>
    </reaction>
</comment>
<dbReference type="GO" id="GO:0004515">
    <property type="term" value="F:nicotinate-nucleotide adenylyltransferase activity"/>
    <property type="evidence" value="ECO:0007669"/>
    <property type="project" value="UniProtKB-UniRule"/>
</dbReference>
<evidence type="ECO:0000256" key="9">
    <source>
        <dbReference type="ARBA" id="ARBA00023027"/>
    </source>
</evidence>
<reference evidence="13 14" key="1">
    <citation type="submission" date="2018-04" db="EMBL/GenBank/DDBJ databases">
        <title>Novel Campyloabacter and Helicobacter Species and Strains.</title>
        <authorList>
            <person name="Mannion A.J."/>
            <person name="Shen Z."/>
            <person name="Fox J.G."/>
        </authorList>
    </citation>
    <scope>NUCLEOTIDE SEQUENCE [LARGE SCALE GENOMIC DNA]</scope>
    <source>
        <strain evidence="13 14">MIT 97-5075</strain>
    </source>
</reference>
<evidence type="ECO:0000313" key="14">
    <source>
        <dbReference type="Proteomes" id="UP000256424"/>
    </source>
</evidence>
<dbReference type="EC" id="2.7.7.18" evidence="11"/>
<dbReference type="GO" id="GO:0009435">
    <property type="term" value="P:NAD+ biosynthetic process"/>
    <property type="evidence" value="ECO:0007669"/>
    <property type="project" value="UniProtKB-UniRule"/>
</dbReference>
<comment type="pathway">
    <text evidence="2 11">Cofactor biosynthesis; NAD(+) biosynthesis; deamido-NAD(+) from nicotinate D-ribonucleotide: step 1/1.</text>
</comment>
<keyword evidence="5 11" id="KW-0808">Transferase</keyword>
<evidence type="ECO:0000256" key="3">
    <source>
        <dbReference type="ARBA" id="ARBA00009014"/>
    </source>
</evidence>
<dbReference type="NCBIfam" id="TIGR00482">
    <property type="entry name" value="nicotinate (nicotinamide) nucleotide adenylyltransferase"/>
    <property type="match status" value="1"/>
</dbReference>
<proteinExistence type="inferred from homology"/>
<dbReference type="Gene3D" id="3.40.50.620">
    <property type="entry name" value="HUPs"/>
    <property type="match status" value="1"/>
</dbReference>
<protein>
    <recommendedName>
        <fullName evidence="11">Probable nicotinate-nucleotide adenylyltransferase</fullName>
        <ecNumber evidence="11">2.7.7.18</ecNumber>
    </recommendedName>
    <alternativeName>
        <fullName evidence="11">Deamido-NAD(+) diphosphorylase</fullName>
    </alternativeName>
    <alternativeName>
        <fullName evidence="11">Deamido-NAD(+) pyrophosphorylase</fullName>
    </alternativeName>
    <alternativeName>
        <fullName evidence="11">Nicotinate mononucleotide adenylyltransferase</fullName>
        <shortName evidence="11">NaMN adenylyltransferase</shortName>
    </alternativeName>
</protein>
<gene>
    <name evidence="11 13" type="primary">nadD</name>
    <name evidence="13" type="ORF">CQA66_03665</name>
</gene>
<dbReference type="PANTHER" id="PTHR39321">
    <property type="entry name" value="NICOTINATE-NUCLEOTIDE ADENYLYLTRANSFERASE-RELATED"/>
    <property type="match status" value="1"/>
</dbReference>
<dbReference type="InterPro" id="IPR014729">
    <property type="entry name" value="Rossmann-like_a/b/a_fold"/>
</dbReference>
<name>A0A3D8J5I5_9HELI</name>
<comment type="function">
    <text evidence="1 11">Catalyzes the reversible adenylation of nicotinate mononucleotide (NaMN) to nicotinic acid adenine dinucleotide (NaAD).</text>
</comment>
<evidence type="ECO:0000256" key="6">
    <source>
        <dbReference type="ARBA" id="ARBA00022695"/>
    </source>
</evidence>
<evidence type="ECO:0000256" key="11">
    <source>
        <dbReference type="HAMAP-Rule" id="MF_00244"/>
    </source>
</evidence>
<dbReference type="InterPro" id="IPR004821">
    <property type="entry name" value="Cyt_trans-like"/>
</dbReference>
<dbReference type="RefSeq" id="WP_104762450.1">
    <property type="nucleotide sequence ID" value="NZ_FZPM01000004.1"/>
</dbReference>
<sequence>MNIAIFGGSFDPPHVGHVNIIRQCLKTLDITKFIVVVAYQNRLKKTCRFQAEKRLLWMQALLQNIAQEIALTQSPSILCSDYEVKRQKPIPTIETIKYFKELYQPQKIYCVIGEDNLTTLDKWVQFNELISLVEFVVIHRNHVAQPHCFNDMPLKLRYLPHTCDISSTTIMQNFVLHQTNIPLCIREYIQYEYNRIN</sequence>
<dbReference type="UniPathway" id="UPA00253">
    <property type="reaction ID" value="UER00332"/>
</dbReference>
<dbReference type="CDD" id="cd02165">
    <property type="entry name" value="NMNAT"/>
    <property type="match status" value="1"/>
</dbReference>
<organism evidence="13 14">
    <name type="scientific">Helicobacter aurati</name>
    <dbReference type="NCBI Taxonomy" id="137778"/>
    <lineage>
        <taxon>Bacteria</taxon>
        <taxon>Pseudomonadati</taxon>
        <taxon>Campylobacterota</taxon>
        <taxon>Epsilonproteobacteria</taxon>
        <taxon>Campylobacterales</taxon>
        <taxon>Helicobacteraceae</taxon>
        <taxon>Helicobacter</taxon>
    </lineage>
</organism>
<keyword evidence="9 11" id="KW-0520">NAD</keyword>
<dbReference type="OrthoDB" id="5295945at2"/>
<dbReference type="SUPFAM" id="SSF52374">
    <property type="entry name" value="Nucleotidylyl transferase"/>
    <property type="match status" value="1"/>
</dbReference>